<name>A0A917TJC8_9ACTN</name>
<dbReference type="AlphaFoldDB" id="A0A917TJC8"/>
<gene>
    <name evidence="1" type="ORF">GCM10007977_028080</name>
</gene>
<sequence length="234" mass="24507">MSKVMAVFGAGTGLGVSVARAFGRDGHRVALVARSAGPLEERAAALRAEGIDATAFPADLADPDGVPALAGAIAARLGEIGVVHYGPAPTERFTAARELDPQRLRGYLDLYTHTLIALVHQVLPGMTGRRDGAILVTQGVTAVHPRPFLSGFGPAMAATRNWLAALHAEVAAEGVYVGTLNVAAMIAGSEGHRMFLADGAAAGIPTVDPEFLAGLWQRSYRERDRFEETYPALG</sequence>
<dbReference type="EMBL" id="BMPI01000011">
    <property type="protein sequence ID" value="GGM25335.1"/>
    <property type="molecule type" value="Genomic_DNA"/>
</dbReference>
<dbReference type="Pfam" id="PF00106">
    <property type="entry name" value="adh_short"/>
    <property type="match status" value="1"/>
</dbReference>
<dbReference type="PANTHER" id="PTHR43431:SF7">
    <property type="entry name" value="OXIDOREDUCTASE, SHORT CHAIN DEHYDROGENASE_REDUCTASE FAMILY (AFU_ORTHOLOGUE AFUA_5G14000)"/>
    <property type="match status" value="1"/>
</dbReference>
<protein>
    <recommendedName>
        <fullName evidence="3">Short-chain dehydrogenase</fullName>
    </recommendedName>
</protein>
<dbReference type="Proteomes" id="UP000642070">
    <property type="component" value="Unassembled WGS sequence"/>
</dbReference>
<evidence type="ECO:0008006" key="3">
    <source>
        <dbReference type="Google" id="ProtNLM"/>
    </source>
</evidence>
<dbReference type="SUPFAM" id="SSF51735">
    <property type="entry name" value="NAD(P)-binding Rossmann-fold domains"/>
    <property type="match status" value="1"/>
</dbReference>
<dbReference type="RefSeq" id="WP_190250221.1">
    <property type="nucleotide sequence ID" value="NZ_BMPI01000011.1"/>
</dbReference>
<evidence type="ECO:0000313" key="2">
    <source>
        <dbReference type="Proteomes" id="UP000642070"/>
    </source>
</evidence>
<dbReference type="Gene3D" id="3.40.50.720">
    <property type="entry name" value="NAD(P)-binding Rossmann-like Domain"/>
    <property type="match status" value="1"/>
</dbReference>
<dbReference type="PANTHER" id="PTHR43431">
    <property type="entry name" value="OXIDOREDUCTASE, SHORT CHAIN DEHYDROGENASE/REDUCTASE FAMILY (AFU_ORTHOLOGUE AFUA_5G14000)"/>
    <property type="match status" value="1"/>
</dbReference>
<dbReference type="InterPro" id="IPR036291">
    <property type="entry name" value="NAD(P)-bd_dom_sf"/>
</dbReference>
<dbReference type="InterPro" id="IPR002347">
    <property type="entry name" value="SDR_fam"/>
</dbReference>
<reference evidence="1" key="1">
    <citation type="journal article" date="2014" name="Int. J. Syst. Evol. Microbiol.">
        <title>Complete genome sequence of Corynebacterium casei LMG S-19264T (=DSM 44701T), isolated from a smear-ripened cheese.</title>
        <authorList>
            <consortium name="US DOE Joint Genome Institute (JGI-PGF)"/>
            <person name="Walter F."/>
            <person name="Albersmeier A."/>
            <person name="Kalinowski J."/>
            <person name="Ruckert C."/>
        </authorList>
    </citation>
    <scope>NUCLEOTIDE SEQUENCE</scope>
    <source>
        <strain evidence="1">JCM 19831</strain>
    </source>
</reference>
<proteinExistence type="predicted"/>
<reference evidence="1" key="2">
    <citation type="submission" date="2020-09" db="EMBL/GenBank/DDBJ databases">
        <authorList>
            <person name="Sun Q."/>
            <person name="Ohkuma M."/>
        </authorList>
    </citation>
    <scope>NUCLEOTIDE SEQUENCE</scope>
    <source>
        <strain evidence="1">JCM 19831</strain>
    </source>
</reference>
<keyword evidence="2" id="KW-1185">Reference proteome</keyword>
<organism evidence="1 2">
    <name type="scientific">Dactylosporangium sucinum</name>
    <dbReference type="NCBI Taxonomy" id="1424081"/>
    <lineage>
        <taxon>Bacteria</taxon>
        <taxon>Bacillati</taxon>
        <taxon>Actinomycetota</taxon>
        <taxon>Actinomycetes</taxon>
        <taxon>Micromonosporales</taxon>
        <taxon>Micromonosporaceae</taxon>
        <taxon>Dactylosporangium</taxon>
    </lineage>
</organism>
<accession>A0A917TJC8</accession>
<evidence type="ECO:0000313" key="1">
    <source>
        <dbReference type="EMBL" id="GGM25335.1"/>
    </source>
</evidence>
<comment type="caution">
    <text evidence="1">The sequence shown here is derived from an EMBL/GenBank/DDBJ whole genome shotgun (WGS) entry which is preliminary data.</text>
</comment>